<dbReference type="CDD" id="cd22273">
    <property type="entry name" value="DPBB_SPI-like"/>
    <property type="match status" value="1"/>
</dbReference>
<feature type="signal peptide" evidence="2">
    <location>
        <begin position="1"/>
        <end position="24"/>
    </location>
</feature>
<dbReference type="Gene3D" id="2.40.40.10">
    <property type="entry name" value="RlpA-like domain"/>
    <property type="match status" value="1"/>
</dbReference>
<protein>
    <submittedName>
        <fullName evidence="4">RlpA-like double-psi beta-barrel domain-containing protein</fullName>
    </submittedName>
</protein>
<dbReference type="InterPro" id="IPR048197">
    <property type="entry name" value="Papain_inhib"/>
</dbReference>
<dbReference type="NCBIfam" id="NF041659">
    <property type="entry name" value="Papain_Inhib"/>
    <property type="match status" value="1"/>
</dbReference>
<dbReference type="EMBL" id="CP073249">
    <property type="protein sequence ID" value="QUF05585.1"/>
    <property type="molecule type" value="Genomic_DNA"/>
</dbReference>
<evidence type="ECO:0000256" key="2">
    <source>
        <dbReference type="SAM" id="SignalP"/>
    </source>
</evidence>
<dbReference type="SUPFAM" id="SSF50685">
    <property type="entry name" value="Barwin-like endoglucanases"/>
    <property type="match status" value="1"/>
</dbReference>
<organism evidence="4 5">
    <name type="scientific">Actinosynnema pretiosum subsp. pretiosum</name>
    <dbReference type="NCBI Taxonomy" id="103721"/>
    <lineage>
        <taxon>Bacteria</taxon>
        <taxon>Bacillati</taxon>
        <taxon>Actinomycetota</taxon>
        <taxon>Actinomycetes</taxon>
        <taxon>Pseudonocardiales</taxon>
        <taxon>Pseudonocardiaceae</taxon>
        <taxon>Actinosynnema</taxon>
    </lineage>
</organism>
<reference evidence="4" key="1">
    <citation type="submission" date="2021-04" db="EMBL/GenBank/DDBJ databases">
        <title>Genomic sequence of Actinosynnema pretiosum subsp. pretiosum ATCC 31280 (C-14919).</title>
        <authorList>
            <person name="Bai L."/>
            <person name="Wang X."/>
            <person name="Xiao Y."/>
        </authorList>
    </citation>
    <scope>NUCLEOTIDE SEQUENCE</scope>
    <source>
        <strain evidence="4">ATCC 31280</strain>
    </source>
</reference>
<evidence type="ECO:0000256" key="1">
    <source>
        <dbReference type="ARBA" id="ARBA00022729"/>
    </source>
</evidence>
<feature type="chain" id="PRO_5041447948" evidence="2">
    <location>
        <begin position="25"/>
        <end position="134"/>
    </location>
</feature>
<evidence type="ECO:0000259" key="3">
    <source>
        <dbReference type="Pfam" id="PF03330"/>
    </source>
</evidence>
<gene>
    <name evidence="4" type="ORF">KCV87_05665</name>
</gene>
<name>A0AA45L9E4_9PSEU</name>
<dbReference type="InterPro" id="IPR036908">
    <property type="entry name" value="RlpA-like_sf"/>
</dbReference>
<dbReference type="GO" id="GO:0004869">
    <property type="term" value="F:cysteine-type endopeptidase inhibitor activity"/>
    <property type="evidence" value="ECO:0007669"/>
    <property type="project" value="InterPro"/>
</dbReference>
<dbReference type="PANTHER" id="PTHR31836">
    <property type="match status" value="1"/>
</dbReference>
<dbReference type="PANTHER" id="PTHR31836:SF28">
    <property type="entry name" value="SRCR DOMAIN-CONTAINING PROTEIN-RELATED"/>
    <property type="match status" value="1"/>
</dbReference>
<proteinExistence type="predicted"/>
<dbReference type="AlphaFoldDB" id="A0AA45L9E4"/>
<dbReference type="Proteomes" id="UP000677152">
    <property type="component" value="Chromosome"/>
</dbReference>
<evidence type="ECO:0000313" key="5">
    <source>
        <dbReference type="Proteomes" id="UP000677152"/>
    </source>
</evidence>
<dbReference type="InterPro" id="IPR009009">
    <property type="entry name" value="RlpA-like_DPBB"/>
</dbReference>
<feature type="domain" description="RlpA-like protein double-psi beta-barrel" evidence="3">
    <location>
        <begin position="34"/>
        <end position="128"/>
    </location>
</feature>
<evidence type="ECO:0000313" key="4">
    <source>
        <dbReference type="EMBL" id="QUF05585.1"/>
    </source>
</evidence>
<dbReference type="GO" id="GO:0004867">
    <property type="term" value="F:serine-type endopeptidase inhibitor activity"/>
    <property type="evidence" value="ECO:0007669"/>
    <property type="project" value="InterPro"/>
</dbReference>
<accession>A0AA45L9E4</accession>
<keyword evidence="1 2" id="KW-0732">Signal</keyword>
<sequence length="134" mass="14021">MRATRWSAAVAAALALVLPGTAEAAIPIGQPVSGNTTYYTDSGYGACGTWLNASTELLVAVSASYWTTANPNNDPLCKGISVEVTRNGKTVKAPVRDKCPSCAPGHIDLSLPAFRQLADPNLGNVGVTWKFVRS</sequence>
<dbReference type="Pfam" id="PF03330">
    <property type="entry name" value="DPBB_1"/>
    <property type="match status" value="1"/>
</dbReference>
<dbReference type="InterPro" id="IPR051477">
    <property type="entry name" value="Expansin_CellWall"/>
</dbReference>